<gene>
    <name evidence="2" type="ORF">METZ01_LOCUS339450</name>
</gene>
<dbReference type="InterPro" id="IPR050789">
    <property type="entry name" value="Diverse_Enzym_Activities"/>
</dbReference>
<feature type="non-terminal residue" evidence="2">
    <location>
        <position position="1"/>
    </location>
</feature>
<dbReference type="AlphaFoldDB" id="A0A382QMC6"/>
<dbReference type="PANTHER" id="PTHR43283:SF7">
    <property type="entry name" value="BETA-LACTAMASE-RELATED DOMAIN-CONTAINING PROTEIN"/>
    <property type="match status" value="1"/>
</dbReference>
<feature type="non-terminal residue" evidence="2">
    <location>
        <position position="330"/>
    </location>
</feature>
<organism evidence="2">
    <name type="scientific">marine metagenome</name>
    <dbReference type="NCBI Taxonomy" id="408172"/>
    <lineage>
        <taxon>unclassified sequences</taxon>
        <taxon>metagenomes</taxon>
        <taxon>ecological metagenomes</taxon>
    </lineage>
</organism>
<dbReference type="PANTHER" id="PTHR43283">
    <property type="entry name" value="BETA-LACTAMASE-RELATED"/>
    <property type="match status" value="1"/>
</dbReference>
<dbReference type="SUPFAM" id="SSF56601">
    <property type="entry name" value="beta-lactamase/transpeptidase-like"/>
    <property type="match status" value="1"/>
</dbReference>
<accession>A0A382QMC6</accession>
<name>A0A382QMC6_9ZZZZ</name>
<feature type="domain" description="Beta-lactamase-related" evidence="1">
    <location>
        <begin position="61"/>
        <end position="313"/>
    </location>
</feature>
<dbReference type="EMBL" id="UINC01115513">
    <property type="protein sequence ID" value="SVC86596.1"/>
    <property type="molecule type" value="Genomic_DNA"/>
</dbReference>
<evidence type="ECO:0000259" key="1">
    <source>
        <dbReference type="Pfam" id="PF00144"/>
    </source>
</evidence>
<protein>
    <recommendedName>
        <fullName evidence="1">Beta-lactamase-related domain-containing protein</fullName>
    </recommendedName>
</protein>
<dbReference type="Gene3D" id="3.40.710.10">
    <property type="entry name" value="DD-peptidase/beta-lactamase superfamily"/>
    <property type="match status" value="1"/>
</dbReference>
<proteinExistence type="predicted"/>
<sequence length="330" mass="37443">VIDILDVVIIVGIVLSDDNQCELRLDLNLDWEFADNLSYFDYEELDNVISQISNLSYIEGIIVVHNGEIVSESYYNGSSINQTFNIWSVTKSFTSTLVGQAIDQGYIDNQNTTLNNLLPMSTQPYLENVSLHNLLSMSSGYADGFGYPYWVNATTTQLEWMSYTFPGLFFYNNSACQLNSHVLYYATQMTPSEFANMNLFPYLGIENPQWLDGYLNINDASASLELRLRDMIKLGQLYLQDGWSGEEQILSSEWIEQATSIKVETYFPEIPGYGYLWWLPPGEGFMAIGYGGQYIAGYPERGLVIGAHSSINNNQIYMSQLLEYIHNQIA</sequence>
<dbReference type="Pfam" id="PF00144">
    <property type="entry name" value="Beta-lactamase"/>
    <property type="match status" value="1"/>
</dbReference>
<dbReference type="InterPro" id="IPR001466">
    <property type="entry name" value="Beta-lactam-related"/>
</dbReference>
<reference evidence="2" key="1">
    <citation type="submission" date="2018-05" db="EMBL/GenBank/DDBJ databases">
        <authorList>
            <person name="Lanie J.A."/>
            <person name="Ng W.-L."/>
            <person name="Kazmierczak K.M."/>
            <person name="Andrzejewski T.M."/>
            <person name="Davidsen T.M."/>
            <person name="Wayne K.J."/>
            <person name="Tettelin H."/>
            <person name="Glass J.I."/>
            <person name="Rusch D."/>
            <person name="Podicherti R."/>
            <person name="Tsui H.-C.T."/>
            <person name="Winkler M.E."/>
        </authorList>
    </citation>
    <scope>NUCLEOTIDE SEQUENCE</scope>
</reference>
<dbReference type="InterPro" id="IPR012338">
    <property type="entry name" value="Beta-lactam/transpept-like"/>
</dbReference>
<evidence type="ECO:0000313" key="2">
    <source>
        <dbReference type="EMBL" id="SVC86596.1"/>
    </source>
</evidence>